<evidence type="ECO:0000313" key="3">
    <source>
        <dbReference type="Proteomes" id="UP000315303"/>
    </source>
</evidence>
<reference evidence="2 3" key="1">
    <citation type="submission" date="2019-01" db="EMBL/GenBank/DDBJ databases">
        <title>Litorilituus lipolytica sp. nov., isolated from intertidal sand of the Yellow Sea in China.</title>
        <authorList>
            <person name="Liu A."/>
        </authorList>
    </citation>
    <scope>NUCLEOTIDE SEQUENCE [LARGE SCALE GENOMIC DNA]</scope>
    <source>
        <strain evidence="2 3">RZ04</strain>
    </source>
</reference>
<dbReference type="EMBL" id="SAWY01000041">
    <property type="protein sequence ID" value="TPH12227.1"/>
    <property type="molecule type" value="Genomic_DNA"/>
</dbReference>
<dbReference type="Pfam" id="PF13435">
    <property type="entry name" value="Cytochrome_C554"/>
    <property type="match status" value="1"/>
</dbReference>
<evidence type="ECO:0000313" key="2">
    <source>
        <dbReference type="EMBL" id="TPH12227.1"/>
    </source>
</evidence>
<protein>
    <recommendedName>
        <fullName evidence="1">Cytochrome c-552/4 domain-containing protein</fullName>
    </recommendedName>
</protein>
<keyword evidence="3" id="KW-1185">Reference proteome</keyword>
<dbReference type="Proteomes" id="UP000315303">
    <property type="component" value="Unassembled WGS sequence"/>
</dbReference>
<evidence type="ECO:0000259" key="1">
    <source>
        <dbReference type="Pfam" id="PF13435"/>
    </source>
</evidence>
<dbReference type="RefSeq" id="WP_140605757.1">
    <property type="nucleotide sequence ID" value="NZ_SAWY01000041.1"/>
</dbReference>
<sequence length="285" mass="32736">MRWSYFFILQIIIFAVVAGVVYQHEDKASLVKTPPKELAQWYKPQSKRHVWLHTMFALRREMQAMSFYAEEGDSVHLKQWSVNFKKHYLSIADMVPQWQKLLDENSLQQLENAIAQDDFQNVKLQLHTLQHGCDSCHNDYQAITALTYRTPDFSDKTMPSGEAFSDHMNKLTQQVNQVKISSQDGFTALALSSLDELKVEMNELGKVCVDCHKKDRRVYPDEDMQKTMTSLETAITSGTLKEQGRHIGTLAVLACARCHGTHRIVYGAKEKLTEEVSFKALLKHN</sequence>
<name>A0A502KVD9_9GAMM</name>
<gene>
    <name evidence="2" type="ORF">EPA86_17955</name>
</gene>
<dbReference type="InterPro" id="IPR036280">
    <property type="entry name" value="Multihaem_cyt_sf"/>
</dbReference>
<dbReference type="SUPFAM" id="SSF48695">
    <property type="entry name" value="Multiheme cytochromes"/>
    <property type="match status" value="2"/>
</dbReference>
<dbReference type="OrthoDB" id="6224794at2"/>
<dbReference type="InterPro" id="IPR023155">
    <property type="entry name" value="Cyt_c-552/4"/>
</dbReference>
<accession>A0A502KVD9</accession>
<feature type="domain" description="Cytochrome c-552/4" evidence="1">
    <location>
        <begin position="207"/>
        <end position="263"/>
    </location>
</feature>
<proteinExistence type="predicted"/>
<comment type="caution">
    <text evidence="2">The sequence shown here is derived from an EMBL/GenBank/DDBJ whole genome shotgun (WGS) entry which is preliminary data.</text>
</comment>
<organism evidence="2 3">
    <name type="scientific">Litorilituus lipolyticus</name>
    <dbReference type="NCBI Taxonomy" id="2491017"/>
    <lineage>
        <taxon>Bacteria</taxon>
        <taxon>Pseudomonadati</taxon>
        <taxon>Pseudomonadota</taxon>
        <taxon>Gammaproteobacteria</taxon>
        <taxon>Alteromonadales</taxon>
        <taxon>Colwelliaceae</taxon>
        <taxon>Litorilituus</taxon>
    </lineage>
</organism>
<dbReference type="AlphaFoldDB" id="A0A502KVD9"/>